<protein>
    <submittedName>
        <fullName evidence="2">Uncharacterized protein</fullName>
    </submittedName>
</protein>
<keyword evidence="3" id="KW-1185">Reference proteome</keyword>
<evidence type="ECO:0000256" key="1">
    <source>
        <dbReference type="SAM" id="MobiDB-lite"/>
    </source>
</evidence>
<proteinExistence type="predicted"/>
<dbReference type="Gramene" id="OBART01G11030.1">
    <property type="protein sequence ID" value="OBART01G11030.1"/>
    <property type="gene ID" value="OBART01G11030"/>
</dbReference>
<sequence>MQALAGVPMIRAHSHPPPHPSAPRRSSASCNHESTTKKKSSASHEAVRVVRVGGGARGGAALVAAGRVHRHGGRCRRENEVWEGPPLVLAVLQLKTNRYAVQINVAEKRKREEVWRRVPISRCETQLSFDEGHKVISTEAGFLKNMEKELPFADIRPGNFFYTCFVITC</sequence>
<dbReference type="AlphaFoldDB" id="A0A0D3EMB2"/>
<evidence type="ECO:0000313" key="3">
    <source>
        <dbReference type="Proteomes" id="UP000026960"/>
    </source>
</evidence>
<name>A0A0D3EMB2_9ORYZ</name>
<reference evidence="2" key="1">
    <citation type="journal article" date="2009" name="Rice">
        <title>De Novo Next Generation Sequencing of Plant Genomes.</title>
        <authorList>
            <person name="Rounsley S."/>
            <person name="Marri P.R."/>
            <person name="Yu Y."/>
            <person name="He R."/>
            <person name="Sisneros N."/>
            <person name="Goicoechea J.L."/>
            <person name="Lee S.J."/>
            <person name="Angelova A."/>
            <person name="Kudrna D."/>
            <person name="Luo M."/>
            <person name="Affourtit J."/>
            <person name="Desany B."/>
            <person name="Knight J."/>
            <person name="Niazi F."/>
            <person name="Egholm M."/>
            <person name="Wing R.A."/>
        </authorList>
    </citation>
    <scope>NUCLEOTIDE SEQUENCE [LARGE SCALE GENOMIC DNA]</scope>
    <source>
        <strain evidence="2">cv. IRGC 105608</strain>
    </source>
</reference>
<accession>A0A0D3EMB2</accession>
<dbReference type="Proteomes" id="UP000026960">
    <property type="component" value="Chromosome 1"/>
</dbReference>
<dbReference type="EnsemblPlants" id="OBART01G11030.1">
    <property type="protein sequence ID" value="OBART01G11030.1"/>
    <property type="gene ID" value="OBART01G11030"/>
</dbReference>
<dbReference type="PaxDb" id="65489-OBART01G11030.1"/>
<feature type="region of interest" description="Disordered" evidence="1">
    <location>
        <begin position="1"/>
        <end position="45"/>
    </location>
</feature>
<organism evidence="2">
    <name type="scientific">Oryza barthii</name>
    <dbReference type="NCBI Taxonomy" id="65489"/>
    <lineage>
        <taxon>Eukaryota</taxon>
        <taxon>Viridiplantae</taxon>
        <taxon>Streptophyta</taxon>
        <taxon>Embryophyta</taxon>
        <taxon>Tracheophyta</taxon>
        <taxon>Spermatophyta</taxon>
        <taxon>Magnoliopsida</taxon>
        <taxon>Liliopsida</taxon>
        <taxon>Poales</taxon>
        <taxon>Poaceae</taxon>
        <taxon>BOP clade</taxon>
        <taxon>Oryzoideae</taxon>
        <taxon>Oryzeae</taxon>
        <taxon>Oryzinae</taxon>
        <taxon>Oryza</taxon>
    </lineage>
</organism>
<evidence type="ECO:0000313" key="2">
    <source>
        <dbReference type="EnsemblPlants" id="OBART01G11030.1"/>
    </source>
</evidence>
<dbReference type="HOGENOM" id="CLU_1588963_0_0_1"/>
<reference evidence="2" key="2">
    <citation type="submission" date="2015-03" db="UniProtKB">
        <authorList>
            <consortium name="EnsemblPlants"/>
        </authorList>
    </citation>
    <scope>IDENTIFICATION</scope>
</reference>